<protein>
    <submittedName>
        <fullName evidence="8">Unannotated protein</fullName>
    </submittedName>
</protein>
<dbReference type="PANTHER" id="PTHR35007">
    <property type="entry name" value="INTEGRAL MEMBRANE PROTEIN-RELATED"/>
    <property type="match status" value="1"/>
</dbReference>
<keyword evidence="2" id="KW-1003">Cell membrane</keyword>
<evidence type="ECO:0000259" key="7">
    <source>
        <dbReference type="Pfam" id="PF00482"/>
    </source>
</evidence>
<feature type="transmembrane region" description="Helical" evidence="6">
    <location>
        <begin position="96"/>
        <end position="114"/>
    </location>
</feature>
<accession>A0A6J7J898</accession>
<comment type="subcellular location">
    <subcellularLocation>
        <location evidence="1">Cell membrane</location>
        <topology evidence="1">Multi-pass membrane protein</topology>
    </subcellularLocation>
</comment>
<evidence type="ECO:0000256" key="3">
    <source>
        <dbReference type="ARBA" id="ARBA00022692"/>
    </source>
</evidence>
<dbReference type="EMBL" id="CAFBNG010000073">
    <property type="protein sequence ID" value="CAB4938814.1"/>
    <property type="molecule type" value="Genomic_DNA"/>
</dbReference>
<evidence type="ECO:0000256" key="2">
    <source>
        <dbReference type="ARBA" id="ARBA00022475"/>
    </source>
</evidence>
<evidence type="ECO:0000256" key="4">
    <source>
        <dbReference type="ARBA" id="ARBA00022989"/>
    </source>
</evidence>
<feature type="transmembrane region" description="Helical" evidence="6">
    <location>
        <begin position="70"/>
        <end position="90"/>
    </location>
</feature>
<evidence type="ECO:0000256" key="6">
    <source>
        <dbReference type="SAM" id="Phobius"/>
    </source>
</evidence>
<dbReference type="Pfam" id="PF00482">
    <property type="entry name" value="T2SSF"/>
    <property type="match status" value="1"/>
</dbReference>
<dbReference type="GO" id="GO:0005886">
    <property type="term" value="C:plasma membrane"/>
    <property type="evidence" value="ECO:0007669"/>
    <property type="project" value="UniProtKB-SubCell"/>
</dbReference>
<evidence type="ECO:0000313" key="8">
    <source>
        <dbReference type="EMBL" id="CAB4938814.1"/>
    </source>
</evidence>
<feature type="transmembrane region" description="Helical" evidence="6">
    <location>
        <begin position="6"/>
        <end position="22"/>
    </location>
</feature>
<keyword evidence="5 6" id="KW-0472">Membrane</keyword>
<name>A0A6J7J898_9ZZZZ</name>
<gene>
    <name evidence="8" type="ORF">UFOPK3774_00509</name>
</gene>
<keyword evidence="3 6" id="KW-0812">Transmembrane</keyword>
<evidence type="ECO:0000256" key="1">
    <source>
        <dbReference type="ARBA" id="ARBA00004651"/>
    </source>
</evidence>
<evidence type="ECO:0000256" key="5">
    <source>
        <dbReference type="ARBA" id="ARBA00023136"/>
    </source>
</evidence>
<feature type="domain" description="Type II secretion system protein GspF" evidence="7">
    <location>
        <begin position="134"/>
        <end position="256"/>
    </location>
</feature>
<sequence>MIQLQLTLSFLLATLAIFLLSTNSERNLTRLQLAKIPDLSKVNSRIEELHSRENSVPAITLRAETFRIIMWQKVLIAILVSFSLLLLLFLDLGRALLLSLIIGISTFLFLDFALTRDVKKQRELIDLEFPAIMELLTLAIGAGQAPLSAVLYVTERSAGELHNQLLHVISEVRSGHSLQSALDRFGARTNSPLVRQFVDATVSALIRGTPLAEVLQRQVIEVRNLYHRHVLERAGKAEISMMVPIVFLILPVSILFALWPSLSHLNLIAG</sequence>
<organism evidence="8">
    <name type="scientific">freshwater metagenome</name>
    <dbReference type="NCBI Taxonomy" id="449393"/>
    <lineage>
        <taxon>unclassified sequences</taxon>
        <taxon>metagenomes</taxon>
        <taxon>ecological metagenomes</taxon>
    </lineage>
</organism>
<feature type="transmembrane region" description="Helical" evidence="6">
    <location>
        <begin position="239"/>
        <end position="259"/>
    </location>
</feature>
<dbReference type="AlphaFoldDB" id="A0A6J7J898"/>
<dbReference type="PANTHER" id="PTHR35007:SF4">
    <property type="entry name" value="CONSERVED TRANSMEMBRANE PROTEIN-RELATED"/>
    <property type="match status" value="1"/>
</dbReference>
<proteinExistence type="predicted"/>
<keyword evidence="4 6" id="KW-1133">Transmembrane helix</keyword>
<dbReference type="InterPro" id="IPR018076">
    <property type="entry name" value="T2SS_GspF_dom"/>
</dbReference>
<reference evidence="8" key="1">
    <citation type="submission" date="2020-05" db="EMBL/GenBank/DDBJ databases">
        <authorList>
            <person name="Chiriac C."/>
            <person name="Salcher M."/>
            <person name="Ghai R."/>
            <person name="Kavagutti S V."/>
        </authorList>
    </citation>
    <scope>NUCLEOTIDE SEQUENCE</scope>
</reference>